<dbReference type="EMBL" id="BGZK01001495">
    <property type="protein sequence ID" value="GBP81072.1"/>
    <property type="molecule type" value="Genomic_DNA"/>
</dbReference>
<sequence>MPLSELDQIEMGPHGKHHLSNKKRFIKIGSPRTGTISTERPEPATAPGLNMYKARAAGRRMQIDGDARYGVVAAMHNTTTSNGVFLETQRPASGWASARRRARGTTARRETSLRANRPLSAKKITRHFPYETNTYAD</sequence>
<dbReference type="AlphaFoldDB" id="A0A4C1Z1G9"/>
<organism evidence="2 3">
    <name type="scientific">Eumeta variegata</name>
    <name type="common">Bagworm moth</name>
    <name type="synonym">Eumeta japonica</name>
    <dbReference type="NCBI Taxonomy" id="151549"/>
    <lineage>
        <taxon>Eukaryota</taxon>
        <taxon>Metazoa</taxon>
        <taxon>Ecdysozoa</taxon>
        <taxon>Arthropoda</taxon>
        <taxon>Hexapoda</taxon>
        <taxon>Insecta</taxon>
        <taxon>Pterygota</taxon>
        <taxon>Neoptera</taxon>
        <taxon>Endopterygota</taxon>
        <taxon>Lepidoptera</taxon>
        <taxon>Glossata</taxon>
        <taxon>Ditrysia</taxon>
        <taxon>Tineoidea</taxon>
        <taxon>Psychidae</taxon>
        <taxon>Oiketicinae</taxon>
        <taxon>Eumeta</taxon>
    </lineage>
</organism>
<reference evidence="2 3" key="1">
    <citation type="journal article" date="2019" name="Commun. Biol.">
        <title>The bagworm genome reveals a unique fibroin gene that provides high tensile strength.</title>
        <authorList>
            <person name="Kono N."/>
            <person name="Nakamura H."/>
            <person name="Ohtoshi R."/>
            <person name="Tomita M."/>
            <person name="Numata K."/>
            <person name="Arakawa K."/>
        </authorList>
    </citation>
    <scope>NUCLEOTIDE SEQUENCE [LARGE SCALE GENOMIC DNA]</scope>
</reference>
<evidence type="ECO:0000256" key="1">
    <source>
        <dbReference type="SAM" id="MobiDB-lite"/>
    </source>
</evidence>
<name>A0A4C1Z1G9_EUMVA</name>
<evidence type="ECO:0000313" key="2">
    <source>
        <dbReference type="EMBL" id="GBP81072.1"/>
    </source>
</evidence>
<protein>
    <submittedName>
        <fullName evidence="2">Uncharacterized protein</fullName>
    </submittedName>
</protein>
<accession>A0A4C1Z1G9</accession>
<gene>
    <name evidence="2" type="ORF">EVAR_37198_1</name>
</gene>
<feature type="region of interest" description="Disordered" evidence="1">
    <location>
        <begin position="92"/>
        <end position="121"/>
    </location>
</feature>
<comment type="caution">
    <text evidence="2">The sequence shown here is derived from an EMBL/GenBank/DDBJ whole genome shotgun (WGS) entry which is preliminary data.</text>
</comment>
<keyword evidence="3" id="KW-1185">Reference proteome</keyword>
<dbReference type="Proteomes" id="UP000299102">
    <property type="component" value="Unassembled WGS sequence"/>
</dbReference>
<evidence type="ECO:0000313" key="3">
    <source>
        <dbReference type="Proteomes" id="UP000299102"/>
    </source>
</evidence>
<proteinExistence type="predicted"/>
<feature type="region of interest" description="Disordered" evidence="1">
    <location>
        <begin position="1"/>
        <end position="20"/>
    </location>
</feature>